<dbReference type="OrthoDB" id="466056at2"/>
<sequence>MTEQPDKDPLFRSVQQHAARERRARKQGPPGVGAYLAQIGTLGWMIVTPGLLAMFLGRWIDRSFGTGIFWTAPLMMFGIGLGCWSGWKWMHRQ</sequence>
<accession>A0A2W7I254</accession>
<comment type="caution">
    <text evidence="3">The sequence shown here is derived from an EMBL/GenBank/DDBJ whole genome shotgun (WGS) entry which is preliminary data.</text>
</comment>
<evidence type="ECO:0000313" key="3">
    <source>
        <dbReference type="EMBL" id="PZW39335.1"/>
    </source>
</evidence>
<feature type="compositionally biased region" description="Basic and acidic residues" evidence="1">
    <location>
        <begin position="1"/>
        <end position="10"/>
    </location>
</feature>
<protein>
    <submittedName>
        <fullName evidence="3">ATP synthase protein I</fullName>
    </submittedName>
</protein>
<dbReference type="AlphaFoldDB" id="A0A2W7I254"/>
<dbReference type="InterPro" id="IPR032820">
    <property type="entry name" value="ATPase_put"/>
</dbReference>
<dbReference type="Proteomes" id="UP000249688">
    <property type="component" value="Unassembled WGS sequence"/>
</dbReference>
<dbReference type="InterPro" id="IPR011744">
    <property type="entry name" value="ATPase_gene1"/>
</dbReference>
<dbReference type="EMBL" id="QKYU01000029">
    <property type="protein sequence ID" value="PZW39335.1"/>
    <property type="molecule type" value="Genomic_DNA"/>
</dbReference>
<keyword evidence="2" id="KW-1133">Transmembrane helix</keyword>
<dbReference type="Pfam" id="PF09527">
    <property type="entry name" value="ATPase_gene1"/>
    <property type="match status" value="1"/>
</dbReference>
<gene>
    <name evidence="3" type="ORF">C8P66_1295</name>
</gene>
<dbReference type="RefSeq" id="WP_111400036.1">
    <property type="nucleotide sequence ID" value="NZ_QKYU01000029.1"/>
</dbReference>
<feature type="transmembrane region" description="Helical" evidence="2">
    <location>
        <begin position="68"/>
        <end position="87"/>
    </location>
</feature>
<evidence type="ECO:0000256" key="2">
    <source>
        <dbReference type="SAM" id="Phobius"/>
    </source>
</evidence>
<evidence type="ECO:0000256" key="1">
    <source>
        <dbReference type="SAM" id="MobiDB-lite"/>
    </source>
</evidence>
<reference evidence="3 4" key="1">
    <citation type="submission" date="2018-06" db="EMBL/GenBank/DDBJ databases">
        <title>Genomic Encyclopedia of Archaeal and Bacterial Type Strains, Phase II (KMG-II): from individual species to whole genera.</title>
        <authorList>
            <person name="Goeker M."/>
        </authorList>
    </citation>
    <scope>NUCLEOTIDE SEQUENCE [LARGE SCALE GENOMIC DNA]</scope>
    <source>
        <strain evidence="3 4">DSM 24525</strain>
    </source>
</reference>
<feature type="transmembrane region" description="Helical" evidence="2">
    <location>
        <begin position="32"/>
        <end position="56"/>
    </location>
</feature>
<keyword evidence="2" id="KW-0472">Membrane</keyword>
<keyword evidence="2" id="KW-0812">Transmembrane</keyword>
<organism evidence="3 4">
    <name type="scientific">Humitalea rosea</name>
    <dbReference type="NCBI Taxonomy" id="990373"/>
    <lineage>
        <taxon>Bacteria</taxon>
        <taxon>Pseudomonadati</taxon>
        <taxon>Pseudomonadota</taxon>
        <taxon>Alphaproteobacteria</taxon>
        <taxon>Acetobacterales</taxon>
        <taxon>Roseomonadaceae</taxon>
        <taxon>Humitalea</taxon>
    </lineage>
</organism>
<proteinExistence type="predicted"/>
<name>A0A2W7I254_9PROT</name>
<keyword evidence="4" id="KW-1185">Reference proteome</keyword>
<evidence type="ECO:0000313" key="4">
    <source>
        <dbReference type="Proteomes" id="UP000249688"/>
    </source>
</evidence>
<feature type="region of interest" description="Disordered" evidence="1">
    <location>
        <begin position="1"/>
        <end position="29"/>
    </location>
</feature>
<dbReference type="NCBIfam" id="TIGR02230">
    <property type="entry name" value="ATPase_gene1"/>
    <property type="match status" value="1"/>
</dbReference>